<evidence type="ECO:0000313" key="8">
    <source>
        <dbReference type="Proteomes" id="UP000230069"/>
    </source>
</evidence>
<name>A0A2G5CGF7_AQUCA</name>
<evidence type="ECO:0000256" key="2">
    <source>
        <dbReference type="ARBA" id="ARBA00022771"/>
    </source>
</evidence>
<keyword evidence="1 5" id="KW-0479">Metal-binding</keyword>
<keyword evidence="2 5" id="KW-0863">Zinc-finger</keyword>
<dbReference type="AlphaFoldDB" id="A0A2G5CGF7"/>
<dbReference type="STRING" id="218851.A0A2G5CGF7"/>
<feature type="domain" description="C3H1-type" evidence="6">
    <location>
        <begin position="192"/>
        <end position="220"/>
    </location>
</feature>
<dbReference type="Proteomes" id="UP000230069">
    <property type="component" value="Unassembled WGS sequence"/>
</dbReference>
<dbReference type="Gene3D" id="3.30.1370.210">
    <property type="match status" value="1"/>
</dbReference>
<feature type="zinc finger region" description="C3H1-type" evidence="5">
    <location>
        <begin position="235"/>
        <end position="263"/>
    </location>
</feature>
<keyword evidence="3 5" id="KW-0862">Zinc</keyword>
<dbReference type="PANTHER" id="PTHR12506:SF50">
    <property type="entry name" value="ZINC FINGER CCCH DOMAIN-CONTAINING PROTEIN 26"/>
    <property type="match status" value="1"/>
</dbReference>
<dbReference type="InterPro" id="IPR050974">
    <property type="entry name" value="Plant_ZF_CCCH"/>
</dbReference>
<evidence type="ECO:0000256" key="4">
    <source>
        <dbReference type="ARBA" id="ARBA00023125"/>
    </source>
</evidence>
<evidence type="ECO:0000256" key="3">
    <source>
        <dbReference type="ARBA" id="ARBA00022833"/>
    </source>
</evidence>
<feature type="zinc finger region" description="C3H1-type" evidence="5">
    <location>
        <begin position="192"/>
        <end position="220"/>
    </location>
</feature>
<dbReference type="InParanoid" id="A0A2G5CGF7"/>
<proteinExistence type="predicted"/>
<dbReference type="PANTHER" id="PTHR12506">
    <property type="entry name" value="PROTEIN PHOSPHATASE RELATED"/>
    <property type="match status" value="1"/>
</dbReference>
<dbReference type="GO" id="GO:0008270">
    <property type="term" value="F:zinc ion binding"/>
    <property type="evidence" value="ECO:0007669"/>
    <property type="project" value="UniProtKB-KW"/>
</dbReference>
<sequence length="277" mass="30725">MMHCNNRVVQYQLRSENCTNYPRNGKCYEFNYMSNHIDGNQVAYQNDNYMGEYSRKMQAPECEGESFYSSLYGSYSSASNSWPQHSNYTAVEESYPALAYSNYGLSPLYPAGAPQHAVTSSLPITGLGGSPCVGASTSYAPSEYLPLLRAPEEQLYPPEGNTRPSVLCQIMEEGDDSECYQKDTPTEDSPEGPIQRECPFLASYGVCQSKSSCMFHHPEGRVPTCVFNSVGLPLRPGQRVCPAYRLWGLCISGRSCKYDHPWNGESSPYGSSSSQMP</sequence>
<keyword evidence="8" id="KW-1185">Reference proteome</keyword>
<reference evidence="7 8" key="1">
    <citation type="submission" date="2017-09" db="EMBL/GenBank/DDBJ databases">
        <title>WGS assembly of Aquilegia coerulea Goldsmith.</title>
        <authorList>
            <person name="Hodges S."/>
            <person name="Kramer E."/>
            <person name="Nordborg M."/>
            <person name="Tomkins J."/>
            <person name="Borevitz J."/>
            <person name="Derieg N."/>
            <person name="Yan J."/>
            <person name="Mihaltcheva S."/>
            <person name="Hayes R.D."/>
            <person name="Rokhsar D."/>
        </authorList>
    </citation>
    <scope>NUCLEOTIDE SEQUENCE [LARGE SCALE GENOMIC DNA]</scope>
    <source>
        <strain evidence="8">cv. Goldsmith</strain>
    </source>
</reference>
<evidence type="ECO:0000259" key="6">
    <source>
        <dbReference type="PROSITE" id="PS50103"/>
    </source>
</evidence>
<evidence type="ECO:0000313" key="7">
    <source>
        <dbReference type="EMBL" id="PIA30401.1"/>
    </source>
</evidence>
<keyword evidence="4" id="KW-0238">DNA-binding</keyword>
<dbReference type="SMART" id="SM00356">
    <property type="entry name" value="ZnF_C3H1"/>
    <property type="match status" value="2"/>
</dbReference>
<dbReference type="GO" id="GO:0003729">
    <property type="term" value="F:mRNA binding"/>
    <property type="evidence" value="ECO:0007669"/>
    <property type="project" value="TreeGrafter"/>
</dbReference>
<dbReference type="EMBL" id="KZ305073">
    <property type="protein sequence ID" value="PIA30401.1"/>
    <property type="molecule type" value="Genomic_DNA"/>
</dbReference>
<evidence type="ECO:0000256" key="5">
    <source>
        <dbReference type="PROSITE-ProRule" id="PRU00723"/>
    </source>
</evidence>
<gene>
    <name evidence="7" type="ORF">AQUCO_05600086v1</name>
</gene>
<accession>A0A2G5CGF7</accession>
<organism evidence="7 8">
    <name type="scientific">Aquilegia coerulea</name>
    <name type="common">Rocky mountain columbine</name>
    <dbReference type="NCBI Taxonomy" id="218851"/>
    <lineage>
        <taxon>Eukaryota</taxon>
        <taxon>Viridiplantae</taxon>
        <taxon>Streptophyta</taxon>
        <taxon>Embryophyta</taxon>
        <taxon>Tracheophyta</taxon>
        <taxon>Spermatophyta</taxon>
        <taxon>Magnoliopsida</taxon>
        <taxon>Ranunculales</taxon>
        <taxon>Ranunculaceae</taxon>
        <taxon>Thalictroideae</taxon>
        <taxon>Aquilegia</taxon>
    </lineage>
</organism>
<dbReference type="GO" id="GO:0003677">
    <property type="term" value="F:DNA binding"/>
    <property type="evidence" value="ECO:0007669"/>
    <property type="project" value="UniProtKB-KW"/>
</dbReference>
<dbReference type="OrthoDB" id="411372at2759"/>
<dbReference type="PROSITE" id="PS50103">
    <property type="entry name" value="ZF_C3H1"/>
    <property type="match status" value="2"/>
</dbReference>
<evidence type="ECO:0000256" key="1">
    <source>
        <dbReference type="ARBA" id="ARBA00022723"/>
    </source>
</evidence>
<dbReference type="InterPro" id="IPR000571">
    <property type="entry name" value="Znf_CCCH"/>
</dbReference>
<protein>
    <recommendedName>
        <fullName evidence="6">C3H1-type domain-containing protein</fullName>
    </recommendedName>
</protein>
<feature type="domain" description="C3H1-type" evidence="6">
    <location>
        <begin position="235"/>
        <end position="263"/>
    </location>
</feature>